<feature type="compositionally biased region" description="Pro residues" evidence="1">
    <location>
        <begin position="10"/>
        <end position="32"/>
    </location>
</feature>
<dbReference type="Proteomes" id="UP000033393">
    <property type="component" value="Unassembled WGS sequence"/>
</dbReference>
<reference evidence="2 3" key="1">
    <citation type="submission" date="2015-02" db="EMBL/GenBank/DDBJ databases">
        <authorList>
            <person name="Ju K.-S."/>
            <person name="Doroghazi J.R."/>
            <person name="Metcalf W."/>
        </authorList>
    </citation>
    <scope>NUCLEOTIDE SEQUENCE [LARGE SCALE GENOMIC DNA]</scope>
    <source>
        <strain evidence="2 3">NRRL B-16140</strain>
    </source>
</reference>
<gene>
    <name evidence="2" type="ORF">UK23_06425</name>
</gene>
<protein>
    <submittedName>
        <fullName evidence="2">Uncharacterized protein</fullName>
    </submittedName>
</protein>
<feature type="region of interest" description="Disordered" evidence="1">
    <location>
        <begin position="120"/>
        <end position="152"/>
    </location>
</feature>
<name>A0A0F0H9S3_LENAE</name>
<organism evidence="2 3">
    <name type="scientific">Lentzea aerocolonigenes</name>
    <name type="common">Lechevalieria aerocolonigenes</name>
    <name type="synonym">Saccharothrix aerocolonigenes</name>
    <dbReference type="NCBI Taxonomy" id="68170"/>
    <lineage>
        <taxon>Bacteria</taxon>
        <taxon>Bacillati</taxon>
        <taxon>Actinomycetota</taxon>
        <taxon>Actinomycetes</taxon>
        <taxon>Pseudonocardiales</taxon>
        <taxon>Pseudonocardiaceae</taxon>
        <taxon>Lentzea</taxon>
    </lineage>
</organism>
<comment type="caution">
    <text evidence="2">The sequence shown here is derived from an EMBL/GenBank/DDBJ whole genome shotgun (WGS) entry which is preliminary data.</text>
</comment>
<evidence type="ECO:0000313" key="2">
    <source>
        <dbReference type="EMBL" id="KJK51601.1"/>
    </source>
</evidence>
<feature type="region of interest" description="Disordered" evidence="1">
    <location>
        <begin position="1"/>
        <end position="32"/>
    </location>
</feature>
<accession>A0A0F0H9S3</accession>
<keyword evidence="3" id="KW-1185">Reference proteome</keyword>
<sequence length="152" mass="16308">MTRPSWSMSPPAPPMPRPLPPSALPPSPATAMPPLPPSPPSVFVAVVVSWSCRASCEEVCGATCADCTCCSAAWVLSTSRSAVRSARKALRSMGLLMSGSLIVLCRKTFRPAANNVRERHASCHQGNARKVPGRARRDRRSHRGFTPVFRSG</sequence>
<proteinExistence type="predicted"/>
<evidence type="ECO:0000313" key="3">
    <source>
        <dbReference type="Proteomes" id="UP000033393"/>
    </source>
</evidence>
<evidence type="ECO:0000256" key="1">
    <source>
        <dbReference type="SAM" id="MobiDB-lite"/>
    </source>
</evidence>
<dbReference type="EMBL" id="JYJG01000030">
    <property type="protein sequence ID" value="KJK51601.1"/>
    <property type="molecule type" value="Genomic_DNA"/>
</dbReference>
<feature type="compositionally biased region" description="Basic residues" evidence="1">
    <location>
        <begin position="131"/>
        <end position="143"/>
    </location>
</feature>
<dbReference type="AlphaFoldDB" id="A0A0F0H9S3"/>